<dbReference type="Pfam" id="PF00078">
    <property type="entry name" value="RVT_1"/>
    <property type="match status" value="1"/>
</dbReference>
<dbReference type="PANTHER" id="PTHR34047:SF8">
    <property type="entry name" value="PROTEIN YKFC"/>
    <property type="match status" value="1"/>
</dbReference>
<keyword evidence="3" id="KW-0695">RNA-directed DNA polymerase</keyword>
<evidence type="ECO:0000256" key="1">
    <source>
        <dbReference type="ARBA" id="ARBA00034120"/>
    </source>
</evidence>
<gene>
    <name evidence="3" type="ORF">LA5096_05118</name>
</gene>
<accession>A0A0M7ATX7</accession>
<dbReference type="InterPro" id="IPR051083">
    <property type="entry name" value="GrpII_Intron_Splice-Mob/Def"/>
</dbReference>
<dbReference type="InterPro" id="IPR000477">
    <property type="entry name" value="RT_dom"/>
</dbReference>
<dbReference type="GeneID" id="97672381"/>
<dbReference type="OrthoDB" id="7876354at2"/>
<dbReference type="PANTHER" id="PTHR34047">
    <property type="entry name" value="NUCLEAR INTRON MATURASE 1, MITOCHONDRIAL-RELATED"/>
    <property type="match status" value="1"/>
</dbReference>
<dbReference type="EMBL" id="CXWC01000013">
    <property type="protein sequence ID" value="CTQ77378.1"/>
    <property type="molecule type" value="Genomic_DNA"/>
</dbReference>
<protein>
    <submittedName>
        <fullName evidence="3">Retron-type reverse transcriptase</fullName>
    </submittedName>
</protein>
<keyword evidence="4" id="KW-1185">Reference proteome</keyword>
<evidence type="ECO:0000313" key="4">
    <source>
        <dbReference type="Proteomes" id="UP000049983"/>
    </source>
</evidence>
<dbReference type="SUPFAM" id="SSF56672">
    <property type="entry name" value="DNA/RNA polymerases"/>
    <property type="match status" value="1"/>
</dbReference>
<organism evidence="3 4">
    <name type="scientific">Roseibium album</name>
    <dbReference type="NCBI Taxonomy" id="311410"/>
    <lineage>
        <taxon>Bacteria</taxon>
        <taxon>Pseudomonadati</taxon>
        <taxon>Pseudomonadota</taxon>
        <taxon>Alphaproteobacteria</taxon>
        <taxon>Hyphomicrobiales</taxon>
        <taxon>Stappiaceae</taxon>
        <taxon>Roseibium</taxon>
    </lineage>
</organism>
<comment type="similarity">
    <text evidence="1">Belongs to the bacterial reverse transcriptase family.</text>
</comment>
<dbReference type="GO" id="GO:0003964">
    <property type="term" value="F:RNA-directed DNA polymerase activity"/>
    <property type="evidence" value="ECO:0007669"/>
    <property type="project" value="UniProtKB-KW"/>
</dbReference>
<keyword evidence="3" id="KW-0808">Transferase</keyword>
<evidence type="ECO:0000313" key="3">
    <source>
        <dbReference type="EMBL" id="CTQ77378.1"/>
    </source>
</evidence>
<proteinExistence type="inferred from homology"/>
<evidence type="ECO:0000259" key="2">
    <source>
        <dbReference type="PROSITE" id="PS50878"/>
    </source>
</evidence>
<dbReference type="STRING" id="311410.LA5095_03836"/>
<reference evidence="4" key="1">
    <citation type="submission" date="2015-07" db="EMBL/GenBank/DDBJ databases">
        <authorList>
            <person name="Rodrigo-Torres Lidia"/>
            <person name="Arahal R.David."/>
        </authorList>
    </citation>
    <scope>NUCLEOTIDE SEQUENCE [LARGE SCALE GENOMIC DNA]</scope>
    <source>
        <strain evidence="4">CECT 5096</strain>
    </source>
</reference>
<name>A0A0M7ATX7_9HYPH</name>
<keyword evidence="3" id="KW-0548">Nucleotidyltransferase</keyword>
<dbReference type="AlphaFoldDB" id="A0A0M7ATX7"/>
<sequence>MNDLASIINAQNARPIWRKLRASIVPIVSNEDYREIESVVNSLCNDIKINRYIPEICHGYLGYPKSSGCTRFVPIISKEDLTIYYLLALSFQDYLVKDLPGVYGAWRSVPMNANKELDLSSIQSEEDAVENEVIDPYFSDTLSKKAWFKNWSSFTELMAETCRDSTIGNYVLVSDIANFYDTIDINRLCENLRSDIQGHNDSISLLKHFLQYWDRRVKGYIPSSKGIPQEIISDASRMLANYYLRYFDEKFIDLCRSSKVTYIRWADDIVIFGSSPRKLENIMHRGSRLLLNIGLNLNAAKTRHYTRVEYREYRVLDLLDHINSGSVQKYETELKRIVKRHPSKPCRIDTVIKASLNMLSKHKDARTLFSKNFLDQELAKFENLSMLNEGQLWKKCLILGNIEKNIRRDIEILIAYPYAAPRATYISFLAKYNKRLVGLGLDLNFIRRSIEKIKSYSGSSEIVEKICCPRAVKNIG</sequence>
<dbReference type="InterPro" id="IPR043502">
    <property type="entry name" value="DNA/RNA_pol_sf"/>
</dbReference>
<dbReference type="RefSeq" id="WP_144436054.1">
    <property type="nucleotide sequence ID" value="NZ_CXWA01000004.1"/>
</dbReference>
<dbReference type="PROSITE" id="PS50878">
    <property type="entry name" value="RT_POL"/>
    <property type="match status" value="1"/>
</dbReference>
<dbReference type="Proteomes" id="UP000049983">
    <property type="component" value="Unassembled WGS sequence"/>
</dbReference>
<feature type="domain" description="Reverse transcriptase" evidence="2">
    <location>
        <begin position="1"/>
        <end position="315"/>
    </location>
</feature>